<accession>A0AAV8W6K2</accession>
<organism evidence="1 2">
    <name type="scientific">Exocentrus adspersus</name>
    <dbReference type="NCBI Taxonomy" id="1586481"/>
    <lineage>
        <taxon>Eukaryota</taxon>
        <taxon>Metazoa</taxon>
        <taxon>Ecdysozoa</taxon>
        <taxon>Arthropoda</taxon>
        <taxon>Hexapoda</taxon>
        <taxon>Insecta</taxon>
        <taxon>Pterygota</taxon>
        <taxon>Neoptera</taxon>
        <taxon>Endopterygota</taxon>
        <taxon>Coleoptera</taxon>
        <taxon>Polyphaga</taxon>
        <taxon>Cucujiformia</taxon>
        <taxon>Chrysomeloidea</taxon>
        <taxon>Cerambycidae</taxon>
        <taxon>Lamiinae</taxon>
        <taxon>Acanthocinini</taxon>
        <taxon>Exocentrus</taxon>
    </lineage>
</organism>
<dbReference type="AlphaFoldDB" id="A0AAV8W6K2"/>
<dbReference type="SUPFAM" id="SSF50814">
    <property type="entry name" value="Lipocalins"/>
    <property type="match status" value="1"/>
</dbReference>
<reference evidence="1 2" key="1">
    <citation type="journal article" date="2023" name="Insect Mol. Biol.">
        <title>Genome sequencing provides insights into the evolution of gene families encoding plant cell wall-degrading enzymes in longhorned beetles.</title>
        <authorList>
            <person name="Shin N.R."/>
            <person name="Okamura Y."/>
            <person name="Kirsch R."/>
            <person name="Pauchet Y."/>
        </authorList>
    </citation>
    <scope>NUCLEOTIDE SEQUENCE [LARGE SCALE GENOMIC DNA]</scope>
    <source>
        <strain evidence="1">EAD_L_NR</strain>
    </source>
</reference>
<evidence type="ECO:0000313" key="2">
    <source>
        <dbReference type="Proteomes" id="UP001159042"/>
    </source>
</evidence>
<dbReference type="Gene3D" id="2.40.128.20">
    <property type="match status" value="1"/>
</dbReference>
<protein>
    <submittedName>
        <fullName evidence="1">Uncharacterized protein</fullName>
    </submittedName>
</protein>
<dbReference type="InterPro" id="IPR012674">
    <property type="entry name" value="Calycin"/>
</dbReference>
<comment type="caution">
    <text evidence="1">The sequence shown here is derived from an EMBL/GenBank/DDBJ whole genome shotgun (WGS) entry which is preliminary data.</text>
</comment>
<gene>
    <name evidence="1" type="ORF">NQ315_008710</name>
</gene>
<dbReference type="EMBL" id="JANEYG010000008">
    <property type="protein sequence ID" value="KAJ8922069.1"/>
    <property type="molecule type" value="Genomic_DNA"/>
</dbReference>
<proteinExistence type="predicted"/>
<dbReference type="Proteomes" id="UP001159042">
    <property type="component" value="Unassembled WGS sequence"/>
</dbReference>
<name>A0AAV8W6K2_9CUCU</name>
<evidence type="ECO:0000313" key="1">
    <source>
        <dbReference type="EMBL" id="KAJ8922069.1"/>
    </source>
</evidence>
<sequence>MVQIAGKYKVVENKNFYEFLLGLGIPEERAKEGNKTGGESEILVDGEKITFKDEHGHVIEFVLDKEVEEKRGDLVFLSTAKLDGNTLTVIAKAADGNRASLRTWTFTDSELNFTITIEKDGKNLTASRKYKRI</sequence>
<keyword evidence="2" id="KW-1185">Reference proteome</keyword>